<comment type="caution">
    <text evidence="1">The sequence shown here is derived from an EMBL/GenBank/DDBJ whole genome shotgun (WGS) entry which is preliminary data.</text>
</comment>
<reference evidence="1" key="1">
    <citation type="journal article" date="2014" name="Front. Microbiol.">
        <title>High frequency of phylogenetically diverse reductive dehalogenase-homologous genes in deep subseafloor sedimentary metagenomes.</title>
        <authorList>
            <person name="Kawai M."/>
            <person name="Futagami T."/>
            <person name="Toyoda A."/>
            <person name="Takaki Y."/>
            <person name="Nishi S."/>
            <person name="Hori S."/>
            <person name="Arai W."/>
            <person name="Tsubouchi T."/>
            <person name="Morono Y."/>
            <person name="Uchiyama I."/>
            <person name="Ito T."/>
            <person name="Fujiyama A."/>
            <person name="Inagaki F."/>
            <person name="Takami H."/>
        </authorList>
    </citation>
    <scope>NUCLEOTIDE SEQUENCE</scope>
    <source>
        <strain evidence="1">Expedition CK06-06</strain>
    </source>
</reference>
<gene>
    <name evidence="1" type="ORF">S03H2_64361</name>
</gene>
<organism evidence="1">
    <name type="scientific">marine sediment metagenome</name>
    <dbReference type="NCBI Taxonomy" id="412755"/>
    <lineage>
        <taxon>unclassified sequences</taxon>
        <taxon>metagenomes</taxon>
        <taxon>ecological metagenomes</taxon>
    </lineage>
</organism>
<feature type="non-terminal residue" evidence="1">
    <location>
        <position position="1"/>
    </location>
</feature>
<dbReference type="InterPro" id="IPR009057">
    <property type="entry name" value="Homeodomain-like_sf"/>
</dbReference>
<sequence length="89" mass="10668">ISYKKIPREKLLMLFPDRTWFALVTRASRLRIPRPGRWFTPEEDARLMKLYHETDLTYDQMSGQFMARNGNSLKQRMYAIRKSMEVNGI</sequence>
<accession>X1I6T9</accession>
<protein>
    <recommendedName>
        <fullName evidence="2">Myb-like domain-containing protein</fullName>
    </recommendedName>
</protein>
<evidence type="ECO:0008006" key="2">
    <source>
        <dbReference type="Google" id="ProtNLM"/>
    </source>
</evidence>
<dbReference type="SUPFAM" id="SSF46689">
    <property type="entry name" value="Homeodomain-like"/>
    <property type="match status" value="1"/>
</dbReference>
<name>X1I6T9_9ZZZZ</name>
<dbReference type="EMBL" id="BARU01041799">
    <property type="protein sequence ID" value="GAH78101.1"/>
    <property type="molecule type" value="Genomic_DNA"/>
</dbReference>
<proteinExistence type="predicted"/>
<dbReference type="AlphaFoldDB" id="X1I6T9"/>
<evidence type="ECO:0000313" key="1">
    <source>
        <dbReference type="EMBL" id="GAH78101.1"/>
    </source>
</evidence>